<feature type="region of interest" description="Disordered" evidence="1">
    <location>
        <begin position="76"/>
        <end position="322"/>
    </location>
</feature>
<name>B7P270_IXOSC</name>
<reference evidence="3" key="2">
    <citation type="submission" date="2020-05" db="UniProtKB">
        <authorList>
            <consortium name="EnsemblMetazoa"/>
        </authorList>
    </citation>
    <scope>IDENTIFICATION</scope>
    <source>
        <strain evidence="3">wikel</strain>
    </source>
</reference>
<protein>
    <submittedName>
        <fullName evidence="2 3">Uncharacterized protein</fullName>
    </submittedName>
</protein>
<dbReference type="InterPro" id="IPR039267">
    <property type="entry name" value="Lsm11"/>
</dbReference>
<feature type="region of interest" description="Disordered" evidence="1">
    <location>
        <begin position="1"/>
        <end position="57"/>
    </location>
</feature>
<dbReference type="HOGENOM" id="CLU_795894_0_0_1"/>
<gene>
    <name evidence="2" type="ORF">IscW_ISCW000713</name>
</gene>
<dbReference type="OrthoDB" id="6515005at2759"/>
<reference evidence="2 4" key="1">
    <citation type="submission" date="2008-03" db="EMBL/GenBank/DDBJ databases">
        <title>Annotation of Ixodes scapularis.</title>
        <authorList>
            <consortium name="Ixodes scapularis Genome Project Consortium"/>
            <person name="Caler E."/>
            <person name="Hannick L.I."/>
            <person name="Bidwell S."/>
            <person name="Joardar V."/>
            <person name="Thiagarajan M."/>
            <person name="Amedeo P."/>
            <person name="Galinsky K.J."/>
            <person name="Schobel S."/>
            <person name="Inman J."/>
            <person name="Hostetler J."/>
            <person name="Miller J."/>
            <person name="Hammond M."/>
            <person name="Megy K."/>
            <person name="Lawson D."/>
            <person name="Kodira C."/>
            <person name="Sutton G."/>
            <person name="Meyer J."/>
            <person name="Hill C.A."/>
            <person name="Birren B."/>
            <person name="Nene V."/>
            <person name="Collins F."/>
            <person name="Alarcon-Chaidez F."/>
            <person name="Wikel S."/>
            <person name="Strausberg R."/>
        </authorList>
    </citation>
    <scope>NUCLEOTIDE SEQUENCE [LARGE SCALE GENOMIC DNA]</scope>
    <source>
        <strain evidence="4">Wikel</strain>
        <strain evidence="2">Wikel colony</strain>
    </source>
</reference>
<dbReference type="VEuPathDB" id="VectorBase:ISCW000713"/>
<evidence type="ECO:0000256" key="1">
    <source>
        <dbReference type="SAM" id="MobiDB-lite"/>
    </source>
</evidence>
<dbReference type="GO" id="GO:0006398">
    <property type="term" value="P:mRNA 3'-end processing by stem-loop binding and cleavage"/>
    <property type="evidence" value="ECO:0000318"/>
    <property type="project" value="GO_Central"/>
</dbReference>
<evidence type="ECO:0000313" key="4">
    <source>
        <dbReference type="Proteomes" id="UP000001555"/>
    </source>
</evidence>
<dbReference type="EMBL" id="ABJB010458738">
    <property type="status" value="NOT_ANNOTATED_CDS"/>
    <property type="molecule type" value="Genomic_DNA"/>
</dbReference>
<dbReference type="PANTHER" id="PTHR21415">
    <property type="entry name" value="U7 SNRNA-ASSOCIATED SM-LIKE PROTEIN LSM11"/>
    <property type="match status" value="1"/>
</dbReference>
<feature type="compositionally biased region" description="Low complexity" evidence="1">
    <location>
        <begin position="237"/>
        <end position="249"/>
    </location>
</feature>
<dbReference type="InParanoid" id="B7P270"/>
<sequence length="349" mass="37899">TSHASRVSRQVFRLRGRGTGENGQVGAKTSTTTSAPLKHKTRSSSATPTGSPPSPTALVIADADAASWKLQEIEVKRQEQKFTRTKTKKKPRRRTSVVPEEQLPREPDDPTSPLKDPRRPSHNVGPSVPSPYPMEEEHPTRLSLRPQTLEPLSLETDKDPPKETPSGPELNSTDGASSSQHVSGEGVEETRLRLQGVDLGRGNVRSSSEATPVPLDENEALTPAVVGEPAGLRDLRSSSLLRRASIQSLDPGPDPSRELSCTEIGEDAKGSSVLEDPRRRLEVTGDAEAAIGATEPEPQVPLDSSRGTKAKRTSRERRRARQVLTPRKRHVNQLFVRGDNVVSVSLLPV</sequence>
<keyword evidence="4" id="KW-1185">Reference proteome</keyword>
<dbReference type="EnsemblMetazoa" id="ISCW000713-RA">
    <property type="protein sequence ID" value="ISCW000713-PA"/>
    <property type="gene ID" value="ISCW000713"/>
</dbReference>
<dbReference type="AlphaFoldDB" id="B7P270"/>
<dbReference type="Proteomes" id="UP000001555">
    <property type="component" value="Unassembled WGS sequence"/>
</dbReference>
<dbReference type="EMBL" id="DS620613">
    <property type="protein sequence ID" value="EEC00692.1"/>
    <property type="molecule type" value="Genomic_DNA"/>
</dbReference>
<feature type="non-terminal residue" evidence="2">
    <location>
        <position position="1"/>
    </location>
</feature>
<accession>B7P270</accession>
<evidence type="ECO:0000313" key="3">
    <source>
        <dbReference type="EnsemblMetazoa" id="ISCW000713-PA"/>
    </source>
</evidence>
<proteinExistence type="predicted"/>
<organism>
    <name type="scientific">Ixodes scapularis</name>
    <name type="common">Black-legged tick</name>
    <name type="synonym">Deer tick</name>
    <dbReference type="NCBI Taxonomy" id="6945"/>
    <lineage>
        <taxon>Eukaryota</taxon>
        <taxon>Metazoa</taxon>
        <taxon>Ecdysozoa</taxon>
        <taxon>Arthropoda</taxon>
        <taxon>Chelicerata</taxon>
        <taxon>Arachnida</taxon>
        <taxon>Acari</taxon>
        <taxon>Parasitiformes</taxon>
        <taxon>Ixodida</taxon>
        <taxon>Ixodoidea</taxon>
        <taxon>Ixodidae</taxon>
        <taxon>Ixodinae</taxon>
        <taxon>Ixodes</taxon>
    </lineage>
</organism>
<dbReference type="PANTHER" id="PTHR21415:SF1">
    <property type="entry name" value="U7 SNRNA-ASSOCIATED SM-LIKE PROTEIN LSM11"/>
    <property type="match status" value="1"/>
</dbReference>
<dbReference type="PaxDb" id="6945-B7P270"/>
<evidence type="ECO:0000313" key="2">
    <source>
        <dbReference type="EMBL" id="EEC00692.1"/>
    </source>
</evidence>
<feature type="compositionally biased region" description="Basic residues" evidence="1">
    <location>
        <begin position="83"/>
        <end position="95"/>
    </location>
</feature>
<feature type="compositionally biased region" description="Basic residues" evidence="1">
    <location>
        <begin position="308"/>
        <end position="322"/>
    </location>
</feature>
<dbReference type="VEuPathDB" id="VectorBase:ISCI000713"/>
<dbReference type="VEuPathDB" id="VectorBase:ISCP_011799"/>
<dbReference type="GO" id="GO:0071209">
    <property type="term" value="F:U7 snRNA binding"/>
    <property type="evidence" value="ECO:0000318"/>
    <property type="project" value="GO_Central"/>
</dbReference>
<dbReference type="GO" id="GO:0005683">
    <property type="term" value="C:U7 snRNP"/>
    <property type="evidence" value="ECO:0000318"/>
    <property type="project" value="GO_Central"/>
</dbReference>
<feature type="compositionally biased region" description="Polar residues" evidence="1">
    <location>
        <begin position="169"/>
        <end position="182"/>
    </location>
</feature>